<dbReference type="Proteomes" id="UP000283666">
    <property type="component" value="Unassembled WGS sequence"/>
</dbReference>
<accession>A0A0E1I7Y2</accession>
<evidence type="ECO:0000313" key="2">
    <source>
        <dbReference type="EMBL" id="PBJ87922.1"/>
    </source>
</evidence>
<gene>
    <name evidence="3" type="ORF">CIJ84_05450</name>
    <name evidence="2" type="ORF">CNQ34_08715</name>
    <name evidence="5" type="ORF">COH52_04295</name>
    <name evidence="4" type="ORF">COI09_02230</name>
</gene>
<reference evidence="3 7" key="2">
    <citation type="submission" date="2017-08" db="EMBL/GenBank/DDBJ databases">
        <title>Meningococcal Conjunctivitis and Endemic Carriage at a Military Recruit Training Center.</title>
        <authorList>
            <person name="Bobb A.J."/>
            <person name="Galac M.R."/>
            <person name="Snesrud E."/>
            <person name="Clagett C.D."/>
        </authorList>
    </citation>
    <scope>NUCLEOTIDE SEQUENCE [LARGE SCALE GENOMIC DNA]</scope>
    <source>
        <strain evidence="3 7">MRSN431200</strain>
    </source>
</reference>
<evidence type="ECO:0000313" key="5">
    <source>
        <dbReference type="EMBL" id="RQK79680.1"/>
    </source>
</evidence>
<keyword evidence="1" id="KW-0472">Membrane</keyword>
<feature type="transmembrane region" description="Helical" evidence="1">
    <location>
        <begin position="6"/>
        <end position="22"/>
    </location>
</feature>
<keyword evidence="1" id="KW-1133">Transmembrane helix</keyword>
<reference evidence="2" key="4">
    <citation type="submission" date="2017-09" db="EMBL/GenBank/DDBJ databases">
        <authorList>
            <person name="Kretz C."/>
            <person name="Retchless A."/>
            <person name="Wang X."/>
        </authorList>
    </citation>
    <scope>NUCLEOTIDE SEQUENCE</scope>
    <source>
        <strain evidence="2">M26503</strain>
    </source>
</reference>
<dbReference type="Proteomes" id="UP000283829">
    <property type="component" value="Unassembled WGS sequence"/>
</dbReference>
<feature type="transmembrane region" description="Helical" evidence="1">
    <location>
        <begin position="62"/>
        <end position="85"/>
    </location>
</feature>
<reference evidence="8 9" key="3">
    <citation type="submission" date="2017-09" db="EMBL/GenBank/DDBJ databases">
        <title>Phenotypic and genotypic characterization of Colombian isolates of Neisseria meningitidis recovered from invasive disease.</title>
        <authorList>
            <person name="Duarte C."/>
            <person name="Gabastou J.M."/>
            <person name="Moreno J."/>
        </authorList>
    </citation>
    <scope>NUCLEOTIDE SEQUENCE [LARGE SCALE GENOMIC DNA]</scope>
    <source>
        <strain evidence="5 8">INS-Nm1012</strain>
        <strain evidence="4 9">INS-Nm1124</strain>
    </source>
</reference>
<evidence type="ECO:0000313" key="3">
    <source>
        <dbReference type="EMBL" id="RGB17217.1"/>
    </source>
</evidence>
<dbReference type="Proteomes" id="UP000217930">
    <property type="component" value="Unassembled WGS sequence"/>
</dbReference>
<evidence type="ECO:0000313" key="8">
    <source>
        <dbReference type="Proteomes" id="UP000283666"/>
    </source>
</evidence>
<dbReference type="EMBL" id="NTLY01000002">
    <property type="protein sequence ID" value="PBJ87922.1"/>
    <property type="molecule type" value="Genomic_DNA"/>
</dbReference>
<protein>
    <submittedName>
        <fullName evidence="4">Uncharacterized protein</fullName>
    </submittedName>
</protein>
<feature type="transmembrane region" description="Helical" evidence="1">
    <location>
        <begin position="34"/>
        <end position="56"/>
    </location>
</feature>
<comment type="caution">
    <text evidence="4">The sequence shown here is derived from an EMBL/GenBank/DDBJ whole genome shotgun (WGS) entry which is preliminary data.</text>
</comment>
<evidence type="ECO:0000313" key="7">
    <source>
        <dbReference type="Proteomes" id="UP000260504"/>
    </source>
</evidence>
<dbReference type="AlphaFoldDB" id="A0A0E1I7Y2"/>
<sequence length="96" mass="11062">MDDLILYFLSGIFGNQVAEYIIKNNREIKVPFIVLYAIFFTLIYTVALLFLSLIYWVNGAEIAWKGIGIFSMSVSFCIVFCLYLIDKAGRCKDKKQ</sequence>
<organism evidence="4 9">
    <name type="scientific">Neisseria meningitidis</name>
    <dbReference type="NCBI Taxonomy" id="487"/>
    <lineage>
        <taxon>Bacteria</taxon>
        <taxon>Pseudomonadati</taxon>
        <taxon>Pseudomonadota</taxon>
        <taxon>Betaproteobacteria</taxon>
        <taxon>Neisseriales</taxon>
        <taxon>Neisseriaceae</taxon>
        <taxon>Neisseria</taxon>
    </lineage>
</organism>
<dbReference type="EMBL" id="NWZY01000008">
    <property type="protein sequence ID" value="RQK79680.1"/>
    <property type="molecule type" value="Genomic_DNA"/>
</dbReference>
<evidence type="ECO:0000256" key="1">
    <source>
        <dbReference type="SAM" id="Phobius"/>
    </source>
</evidence>
<evidence type="ECO:0000313" key="4">
    <source>
        <dbReference type="EMBL" id="RQJ68173.1"/>
    </source>
</evidence>
<evidence type="ECO:0000313" key="6">
    <source>
        <dbReference type="Proteomes" id="UP000217930"/>
    </source>
</evidence>
<proteinExistence type="predicted"/>
<dbReference type="EMBL" id="NWXB01000003">
    <property type="protein sequence ID" value="RQJ68173.1"/>
    <property type="molecule type" value="Genomic_DNA"/>
</dbReference>
<name>A0A0E1I7Y2_NEIME</name>
<reference evidence="2 6" key="1">
    <citation type="journal article" date="2017" name="Clin. Infect. Dis.">
        <title>Increased Risk for Meningococcal Disease among Men who have Sex with Men in the United States, 2012-2015.</title>
        <authorList>
            <person name="Folaranmi T.A."/>
            <person name="Kretz C.B."/>
            <person name="Kamiya H."/>
            <person name="MacNeil J.R."/>
            <person name="Whaley M.J."/>
            <person name="Blain A."/>
            <person name="Antwi M."/>
            <person name="Dorsinville M."/>
            <person name="Pacilli M."/>
            <person name="Smith S."/>
            <person name="Civen R."/>
            <person name="Ngo V."/>
            <person name="Winter K."/>
            <person name="Harriman K."/>
            <person name="Wang X."/>
            <person name="Bowen V.B."/>
            <person name="Patel M."/>
            <person name="Martin S."/>
            <person name="Misegades L."/>
            <person name="Meyer S.A."/>
        </authorList>
    </citation>
    <scope>NUCLEOTIDE SEQUENCE [LARGE SCALE GENOMIC DNA]</scope>
    <source>
        <strain evidence="2 6">M26503</strain>
    </source>
</reference>
<dbReference type="Proteomes" id="UP000260504">
    <property type="component" value="Unassembled WGS sequence"/>
</dbReference>
<keyword evidence="1" id="KW-0812">Transmembrane</keyword>
<dbReference type="EMBL" id="NVYQ01000074">
    <property type="protein sequence ID" value="RGB17217.1"/>
    <property type="molecule type" value="Genomic_DNA"/>
</dbReference>
<evidence type="ECO:0000313" key="9">
    <source>
        <dbReference type="Proteomes" id="UP000283829"/>
    </source>
</evidence>